<dbReference type="InterPro" id="IPR008407">
    <property type="entry name" value="Brnchd-chn_aa_trnsp_AzlD"/>
</dbReference>
<keyword evidence="1" id="KW-1133">Transmembrane helix</keyword>
<evidence type="ECO:0000313" key="3">
    <source>
        <dbReference type="Proteomes" id="UP000466864"/>
    </source>
</evidence>
<accession>A0A7X2P881</accession>
<dbReference type="EMBL" id="VUMV01000002">
    <property type="protein sequence ID" value="MST81523.1"/>
    <property type="molecule type" value="Genomic_DNA"/>
</dbReference>
<proteinExistence type="predicted"/>
<keyword evidence="1" id="KW-0812">Transmembrane</keyword>
<name>A0A7X2P881_9FIRM</name>
<feature type="transmembrane region" description="Helical" evidence="1">
    <location>
        <begin position="90"/>
        <end position="108"/>
    </location>
</feature>
<protein>
    <submittedName>
        <fullName evidence="2">Branched-chain amino acid transporter AzlD</fullName>
    </submittedName>
</protein>
<dbReference type="Pfam" id="PF05437">
    <property type="entry name" value="AzlD"/>
    <property type="match status" value="1"/>
</dbReference>
<feature type="transmembrane region" description="Helical" evidence="1">
    <location>
        <begin position="37"/>
        <end position="56"/>
    </location>
</feature>
<dbReference type="Proteomes" id="UP000466864">
    <property type="component" value="Unassembled WGS sequence"/>
</dbReference>
<feature type="transmembrane region" description="Helical" evidence="1">
    <location>
        <begin position="68"/>
        <end position="85"/>
    </location>
</feature>
<dbReference type="PIRSF" id="PIRSF003203">
    <property type="entry name" value="AzlD"/>
    <property type="match status" value="1"/>
</dbReference>
<dbReference type="AlphaFoldDB" id="A0A7X2P881"/>
<keyword evidence="1" id="KW-0472">Membrane</keyword>
<evidence type="ECO:0000256" key="1">
    <source>
        <dbReference type="SAM" id="Phobius"/>
    </source>
</evidence>
<gene>
    <name evidence="2" type="ORF">FYJ60_04250</name>
</gene>
<keyword evidence="3" id="KW-1185">Reference proteome</keyword>
<organism evidence="2 3">
    <name type="scientific">Bilifractor porci</name>
    <dbReference type="NCBI Taxonomy" id="2606636"/>
    <lineage>
        <taxon>Bacteria</taxon>
        <taxon>Bacillati</taxon>
        <taxon>Bacillota</taxon>
        <taxon>Clostridia</taxon>
        <taxon>Lachnospirales</taxon>
        <taxon>Lachnospiraceae</taxon>
        <taxon>Bilifractor</taxon>
    </lineage>
</organism>
<comment type="caution">
    <text evidence="2">The sequence shown here is derived from an EMBL/GenBank/DDBJ whole genome shotgun (WGS) entry which is preliminary data.</text>
</comment>
<evidence type="ECO:0000313" key="2">
    <source>
        <dbReference type="EMBL" id="MST81523.1"/>
    </source>
</evidence>
<reference evidence="2 3" key="1">
    <citation type="submission" date="2019-08" db="EMBL/GenBank/DDBJ databases">
        <title>In-depth cultivation of the pig gut microbiome towards novel bacterial diversity and tailored functional studies.</title>
        <authorList>
            <person name="Wylensek D."/>
            <person name="Hitch T.C.A."/>
            <person name="Clavel T."/>
        </authorList>
    </citation>
    <scope>NUCLEOTIDE SEQUENCE [LARGE SCALE GENOMIC DNA]</scope>
    <source>
        <strain evidence="2 3">Oil+RF-744-WCA-WT-13</strain>
    </source>
</reference>
<dbReference type="RefSeq" id="WP_154457323.1">
    <property type="nucleotide sequence ID" value="NZ_VUMV01000002.1"/>
</dbReference>
<sequence length="109" mass="12195">MTSFQIIITIAAVVLGTVLTRFLPYICFPQGKKTPRYITYLGKVLAPAVFGLLVIYCLRDVRFTGGTFGIPELVSIAVVVLTFLWKRQMLLSMASGTILYMILVQTVFR</sequence>
<feature type="transmembrane region" description="Helical" evidence="1">
    <location>
        <begin position="6"/>
        <end position="25"/>
    </location>
</feature>